<feature type="short sequence motif" description="GXSXG" evidence="4">
    <location>
        <begin position="44"/>
        <end position="48"/>
    </location>
</feature>
<feature type="active site" description="Proton acceptor" evidence="4">
    <location>
        <position position="188"/>
    </location>
</feature>
<evidence type="ECO:0000313" key="7">
    <source>
        <dbReference type="Proteomes" id="UP000198970"/>
    </source>
</evidence>
<keyword evidence="2 4" id="KW-0442">Lipid degradation</keyword>
<sequence>MELKLDLGREYGLVLEGGGAKGAYQIGAWKALREEGVKIKGVAGVSVGSLNGALICMDDLERAEEIWKNIEYSHVMSVNDETIKALKEKDFKSLNLQELISSGLQIVKDGGFDITPLKSLIEEVVGDEEKLRNSDRELYTVTYSVSDRKEIAEDIIKSDAGSIKDMLLASAYFLAFKNEKLGGKRYMDGGGVNNVPINVLLDHGYEDIIVIRIYGLGYDKERVTEIPEGIHVYHIAPRQDLGGILEFNKKQTRKNMTLGYFDAKRFLYGLCGRIYYIDAPYTEPYYFDKMMSEVELFKIYMQDTLNEEGMAALTGYRAFTETIFPKLAVEFKLKEDWDYKDMYLGLLEDLAKRLKVKRFRIYTVDQLMEEIRKKLRSLDKVKPPRQGDIV</sequence>
<evidence type="ECO:0000259" key="5">
    <source>
        <dbReference type="PROSITE" id="PS51635"/>
    </source>
</evidence>
<dbReference type="SUPFAM" id="SSF52151">
    <property type="entry name" value="FabD/lysophospholipase-like"/>
    <property type="match status" value="1"/>
</dbReference>
<dbReference type="PANTHER" id="PTHR14226:SF57">
    <property type="entry name" value="BLR7027 PROTEIN"/>
    <property type="match status" value="1"/>
</dbReference>
<feature type="short sequence motif" description="DGA/G" evidence="4">
    <location>
        <begin position="188"/>
        <end position="190"/>
    </location>
</feature>
<protein>
    <submittedName>
        <fullName evidence="6">NTE family protein</fullName>
    </submittedName>
</protein>
<dbReference type="Proteomes" id="UP000198970">
    <property type="component" value="Chromosome I"/>
</dbReference>
<evidence type="ECO:0000256" key="2">
    <source>
        <dbReference type="ARBA" id="ARBA00022963"/>
    </source>
</evidence>
<evidence type="ECO:0000256" key="4">
    <source>
        <dbReference type="PROSITE-ProRule" id="PRU01161"/>
    </source>
</evidence>
<name>A0ABY1C8S8_9FIRM</name>
<evidence type="ECO:0000256" key="3">
    <source>
        <dbReference type="ARBA" id="ARBA00023098"/>
    </source>
</evidence>
<evidence type="ECO:0000313" key="6">
    <source>
        <dbReference type="EMBL" id="SET81138.1"/>
    </source>
</evidence>
<dbReference type="Gene3D" id="3.40.1090.10">
    <property type="entry name" value="Cytosolic phospholipase A2 catalytic domain"/>
    <property type="match status" value="2"/>
</dbReference>
<feature type="domain" description="PNPLA" evidence="5">
    <location>
        <begin position="13"/>
        <end position="201"/>
    </location>
</feature>
<gene>
    <name evidence="6" type="ORF">SAMN02745906_2106</name>
</gene>
<proteinExistence type="predicted"/>
<dbReference type="CDD" id="cd07209">
    <property type="entry name" value="Pat_hypo_Ecoli_Z1214_like"/>
    <property type="match status" value="1"/>
</dbReference>
<feature type="short sequence motif" description="GXGXXG" evidence="4">
    <location>
        <begin position="17"/>
        <end position="22"/>
    </location>
</feature>
<dbReference type="EMBL" id="LT630003">
    <property type="protein sequence ID" value="SET81138.1"/>
    <property type="molecule type" value="Genomic_DNA"/>
</dbReference>
<organism evidence="6 7">
    <name type="scientific">Lacrimispora sphenoides JCM 1415</name>
    <dbReference type="NCBI Taxonomy" id="1297793"/>
    <lineage>
        <taxon>Bacteria</taxon>
        <taxon>Bacillati</taxon>
        <taxon>Bacillota</taxon>
        <taxon>Clostridia</taxon>
        <taxon>Lachnospirales</taxon>
        <taxon>Lachnospiraceae</taxon>
        <taxon>Lacrimispora</taxon>
    </lineage>
</organism>
<keyword evidence="3 4" id="KW-0443">Lipid metabolism</keyword>
<keyword evidence="1 4" id="KW-0378">Hydrolase</keyword>
<dbReference type="PROSITE" id="PS51635">
    <property type="entry name" value="PNPLA"/>
    <property type="match status" value="1"/>
</dbReference>
<dbReference type="RefSeq" id="WP_100042294.1">
    <property type="nucleotide sequence ID" value="NZ_LT630003.1"/>
</dbReference>
<feature type="active site" description="Nucleophile" evidence="4">
    <location>
        <position position="46"/>
    </location>
</feature>
<dbReference type="InterPro" id="IPR002641">
    <property type="entry name" value="PNPLA_dom"/>
</dbReference>
<dbReference type="InterPro" id="IPR050301">
    <property type="entry name" value="NTE"/>
</dbReference>
<evidence type="ECO:0000256" key="1">
    <source>
        <dbReference type="ARBA" id="ARBA00022801"/>
    </source>
</evidence>
<dbReference type="Pfam" id="PF01734">
    <property type="entry name" value="Patatin"/>
    <property type="match status" value="1"/>
</dbReference>
<keyword evidence="7" id="KW-1185">Reference proteome</keyword>
<dbReference type="PANTHER" id="PTHR14226">
    <property type="entry name" value="NEUROPATHY TARGET ESTERASE/SWISS CHEESE D.MELANOGASTER"/>
    <property type="match status" value="1"/>
</dbReference>
<reference evidence="6 7" key="1">
    <citation type="submission" date="2016-10" db="EMBL/GenBank/DDBJ databases">
        <authorList>
            <person name="Varghese N."/>
            <person name="Submissions S."/>
        </authorList>
    </citation>
    <scope>NUCLEOTIDE SEQUENCE [LARGE SCALE GENOMIC DNA]</scope>
    <source>
        <strain evidence="6 7">ATCC 19403</strain>
    </source>
</reference>
<dbReference type="InterPro" id="IPR016035">
    <property type="entry name" value="Acyl_Trfase/lysoPLipase"/>
</dbReference>
<accession>A0ABY1C8S8</accession>